<dbReference type="PANTHER" id="PTHR30332:SF17">
    <property type="entry name" value="TYPE IV PILIATION SYSTEM PROTEIN DR_0774-RELATED"/>
    <property type="match status" value="1"/>
</dbReference>
<keyword evidence="3" id="KW-0813">Transport</keyword>
<accession>A0ABV6AZT3</accession>
<dbReference type="InterPro" id="IPR005644">
    <property type="entry name" value="NolW-like"/>
</dbReference>
<feature type="domain" description="Type II/III secretion system secretin-like" evidence="5">
    <location>
        <begin position="620"/>
        <end position="738"/>
    </location>
</feature>
<dbReference type="Pfam" id="PF03958">
    <property type="entry name" value="Secretin_N"/>
    <property type="match status" value="1"/>
</dbReference>
<dbReference type="InterPro" id="IPR050810">
    <property type="entry name" value="Bact_Secretion_Sys_Channel"/>
</dbReference>
<comment type="subcellular location">
    <subcellularLocation>
        <location evidence="3">Cell outer membrane</location>
    </subcellularLocation>
</comment>
<evidence type="ECO:0000256" key="3">
    <source>
        <dbReference type="RuleBase" id="RU004004"/>
    </source>
</evidence>
<dbReference type="Gene3D" id="3.30.1370.120">
    <property type="match status" value="1"/>
</dbReference>
<dbReference type="PANTHER" id="PTHR30332">
    <property type="entry name" value="PROBABLE GENERAL SECRETION PATHWAY PROTEIN D"/>
    <property type="match status" value="1"/>
</dbReference>
<evidence type="ECO:0000256" key="2">
    <source>
        <dbReference type="RuleBase" id="RU004003"/>
    </source>
</evidence>
<evidence type="ECO:0000256" key="1">
    <source>
        <dbReference type="ARBA" id="ARBA00022729"/>
    </source>
</evidence>
<name>A0ABV6AZT3_9DEIO</name>
<dbReference type="Pfam" id="PF00263">
    <property type="entry name" value="Secretin"/>
    <property type="match status" value="1"/>
</dbReference>
<keyword evidence="1 4" id="KW-0732">Signal</keyword>
<reference evidence="7 8" key="1">
    <citation type="submission" date="2024-09" db="EMBL/GenBank/DDBJ databases">
        <authorList>
            <person name="Sun Q."/>
            <person name="Mori K."/>
        </authorList>
    </citation>
    <scope>NUCLEOTIDE SEQUENCE [LARGE SCALE GENOMIC DNA]</scope>
    <source>
        <strain evidence="7 8">JCM 13503</strain>
    </source>
</reference>
<dbReference type="EMBL" id="JBHLYR010000044">
    <property type="protein sequence ID" value="MFB9993009.1"/>
    <property type="molecule type" value="Genomic_DNA"/>
</dbReference>
<gene>
    <name evidence="7" type="ORF">ACFFLM_13630</name>
</gene>
<proteinExistence type="inferred from homology"/>
<keyword evidence="8" id="KW-1185">Reference proteome</keyword>
<dbReference type="InterPro" id="IPR038591">
    <property type="entry name" value="NolW-like_sf"/>
</dbReference>
<feature type="domain" description="NolW-like" evidence="6">
    <location>
        <begin position="368"/>
        <end position="494"/>
    </location>
</feature>
<feature type="chain" id="PRO_5046987859" evidence="4">
    <location>
        <begin position="27"/>
        <end position="738"/>
    </location>
</feature>
<dbReference type="InterPro" id="IPR004846">
    <property type="entry name" value="T2SS/T3SS_dom"/>
</dbReference>
<evidence type="ECO:0000313" key="8">
    <source>
        <dbReference type="Proteomes" id="UP001589733"/>
    </source>
</evidence>
<evidence type="ECO:0000259" key="6">
    <source>
        <dbReference type="Pfam" id="PF03958"/>
    </source>
</evidence>
<evidence type="ECO:0000259" key="5">
    <source>
        <dbReference type="Pfam" id="PF00263"/>
    </source>
</evidence>
<organism evidence="7 8">
    <name type="scientific">Deinococcus oregonensis</name>
    <dbReference type="NCBI Taxonomy" id="1805970"/>
    <lineage>
        <taxon>Bacteria</taxon>
        <taxon>Thermotogati</taxon>
        <taxon>Deinococcota</taxon>
        <taxon>Deinococci</taxon>
        <taxon>Deinococcales</taxon>
        <taxon>Deinococcaceae</taxon>
        <taxon>Deinococcus</taxon>
    </lineage>
</organism>
<comment type="similarity">
    <text evidence="2">Belongs to the bacterial secretin family.</text>
</comment>
<dbReference type="RefSeq" id="WP_380010983.1">
    <property type="nucleotide sequence ID" value="NZ_JBHLYR010000044.1"/>
</dbReference>
<comment type="caution">
    <text evidence="7">The sequence shown here is derived from an EMBL/GenBank/DDBJ whole genome shotgun (WGS) entry which is preliminary data.</text>
</comment>
<protein>
    <submittedName>
        <fullName evidence="7">Type II secretion system protein GspD</fullName>
    </submittedName>
</protein>
<evidence type="ECO:0000256" key="4">
    <source>
        <dbReference type="SAM" id="SignalP"/>
    </source>
</evidence>
<evidence type="ECO:0000313" key="7">
    <source>
        <dbReference type="EMBL" id="MFB9993009.1"/>
    </source>
</evidence>
<feature type="signal peptide" evidence="4">
    <location>
        <begin position="1"/>
        <end position="26"/>
    </location>
</feature>
<dbReference type="Proteomes" id="UP001589733">
    <property type="component" value="Unassembled WGS sequence"/>
</dbReference>
<sequence>MNKRHALLLTAALGMAAAQTSTTTTASPAAPIQAAPAAATKPDPRLSKASVTVNVGVYTGPLSSLLAALAKAAGYEVIFDANVDGLNTAANLAAAPAAASASSIPATPASGAATPGTARPLVLSFSDKPFNEVWPLLMDVYGLSYQTLPLGGKTVLRVGNTPPTVQRIYTARGTQADVLALLTAQYPTLRVSGVGQTGQLVLSGPQTDIDSALALLAQVDRPIVSTVDTSPAVQRVYTVNGQQADVLTLLTAQFPTLKVTGVGQTGQLVLSGQQSQLDAALALLAQVDRAPVRTPEPAPTTQRVYSVKGQQADVTALLTSQFPSLKVTGVGQTGQLVLTGPQTQLEEALALLAQVDRPAPVAALTTQRIFTLANGKAEEIKAVLENTLAASASANANVQTATGGAAGSGGIVTGVNVSSTPAAQTTAPAATPTPATLGTLLGQTAGTGQAAATQVSPATIIADKRTNTLIVRGTAEQVAQVAELIPTLDVRVPQINLQVRINEITESGLRTLGVGYKASLGGFNVSLTNGQLAASFDPLRAFTGFNLGATLDSLEQQGMTKRVYDGTVMMQSGQTNGSGTGGGTFKCGSPDDQSDIAAASLQSGGRLDLNIPGAGGSAPVVRTIPYGVNMYFLDPSVNADGTVSVRLCGQVNQLQTAITTSIPNNLNFTNSSAQTVVSFKNGETLLLSGLLGSNEVSTRKGLPYVSSIPVVGALLGGSENTTKDSTQLLVIVTGTVVK</sequence>